<dbReference type="AlphaFoldDB" id="A0A517TY32"/>
<dbReference type="Proteomes" id="UP000317909">
    <property type="component" value="Chromosome"/>
</dbReference>
<keyword evidence="2" id="KW-1185">Reference proteome</keyword>
<evidence type="ECO:0000313" key="1">
    <source>
        <dbReference type="EMBL" id="QDT73276.1"/>
    </source>
</evidence>
<gene>
    <name evidence="1" type="ORF">I41_24650</name>
</gene>
<dbReference type="KEGG" id="llh:I41_24650"/>
<reference evidence="1 2" key="1">
    <citation type="submission" date="2019-02" db="EMBL/GenBank/DDBJ databases">
        <title>Deep-cultivation of Planctomycetes and their phenomic and genomic characterization uncovers novel biology.</title>
        <authorList>
            <person name="Wiegand S."/>
            <person name="Jogler M."/>
            <person name="Boedeker C."/>
            <person name="Pinto D."/>
            <person name="Vollmers J."/>
            <person name="Rivas-Marin E."/>
            <person name="Kohn T."/>
            <person name="Peeters S.H."/>
            <person name="Heuer A."/>
            <person name="Rast P."/>
            <person name="Oberbeckmann S."/>
            <person name="Bunk B."/>
            <person name="Jeske O."/>
            <person name="Meyerdierks A."/>
            <person name="Storesund J.E."/>
            <person name="Kallscheuer N."/>
            <person name="Luecker S."/>
            <person name="Lage O.M."/>
            <person name="Pohl T."/>
            <person name="Merkel B.J."/>
            <person name="Hornburger P."/>
            <person name="Mueller R.-W."/>
            <person name="Bruemmer F."/>
            <person name="Labrenz M."/>
            <person name="Spormann A.M."/>
            <person name="Op den Camp H."/>
            <person name="Overmann J."/>
            <person name="Amann R."/>
            <person name="Jetten M.S.M."/>
            <person name="Mascher T."/>
            <person name="Medema M.H."/>
            <person name="Devos D.P."/>
            <person name="Kaster A.-K."/>
            <person name="Ovreas L."/>
            <person name="Rohde M."/>
            <person name="Galperin M.Y."/>
            <person name="Jogler C."/>
        </authorList>
    </citation>
    <scope>NUCLEOTIDE SEQUENCE [LARGE SCALE GENOMIC DNA]</scope>
    <source>
        <strain evidence="1 2">I41</strain>
    </source>
</reference>
<accession>A0A517TY32</accession>
<dbReference type="RefSeq" id="WP_145432851.1">
    <property type="nucleotide sequence ID" value="NZ_CP036339.1"/>
</dbReference>
<evidence type="ECO:0000313" key="2">
    <source>
        <dbReference type="Proteomes" id="UP000317909"/>
    </source>
</evidence>
<organism evidence="1 2">
    <name type="scientific">Lacipirellula limnantheis</name>
    <dbReference type="NCBI Taxonomy" id="2528024"/>
    <lineage>
        <taxon>Bacteria</taxon>
        <taxon>Pseudomonadati</taxon>
        <taxon>Planctomycetota</taxon>
        <taxon>Planctomycetia</taxon>
        <taxon>Pirellulales</taxon>
        <taxon>Lacipirellulaceae</taxon>
        <taxon>Lacipirellula</taxon>
    </lineage>
</organism>
<protein>
    <submittedName>
        <fullName evidence="1">Uncharacterized protein</fullName>
    </submittedName>
</protein>
<dbReference type="EMBL" id="CP036339">
    <property type="protein sequence ID" value="QDT73276.1"/>
    <property type="molecule type" value="Genomic_DNA"/>
</dbReference>
<proteinExistence type="predicted"/>
<sequence length="146" mass="15651">MQRMSINAAVCSPKAMAGEFQFVASTGGNIAEGYRRGSSLYGAQAARETLAAKYGWPPMMMDEPFSVLVRLDLSQSSPASCQLQESSPQPGGCDVGGGVARGKRCVDLHEGTDRREVKWTCFTCHKTFAGNASYSSESEAINRTQA</sequence>
<name>A0A517TY32_9BACT</name>